<accession>A0A9P4UAQ1</accession>
<organism evidence="2 3">
    <name type="scientific">Karstenula rhodostoma CBS 690.94</name>
    <dbReference type="NCBI Taxonomy" id="1392251"/>
    <lineage>
        <taxon>Eukaryota</taxon>
        <taxon>Fungi</taxon>
        <taxon>Dikarya</taxon>
        <taxon>Ascomycota</taxon>
        <taxon>Pezizomycotina</taxon>
        <taxon>Dothideomycetes</taxon>
        <taxon>Pleosporomycetidae</taxon>
        <taxon>Pleosporales</taxon>
        <taxon>Massarineae</taxon>
        <taxon>Didymosphaeriaceae</taxon>
        <taxon>Karstenula</taxon>
    </lineage>
</organism>
<feature type="compositionally biased region" description="Polar residues" evidence="1">
    <location>
        <begin position="33"/>
        <end position="54"/>
    </location>
</feature>
<evidence type="ECO:0000313" key="2">
    <source>
        <dbReference type="EMBL" id="KAF2444754.1"/>
    </source>
</evidence>
<protein>
    <submittedName>
        <fullName evidence="2">Uncharacterized protein</fullName>
    </submittedName>
</protein>
<name>A0A9P4UAQ1_9PLEO</name>
<keyword evidence="3" id="KW-1185">Reference proteome</keyword>
<feature type="region of interest" description="Disordered" evidence="1">
    <location>
        <begin position="33"/>
        <end position="73"/>
    </location>
</feature>
<dbReference type="EMBL" id="MU001500">
    <property type="protein sequence ID" value="KAF2444754.1"/>
    <property type="molecule type" value="Genomic_DNA"/>
</dbReference>
<gene>
    <name evidence="2" type="ORF">P171DRAFT_431551</name>
</gene>
<sequence length="98" mass="10746">MTSDNAAYLIRTTLSKLSLVRFLIGTNEPSILTSSQEASNMATPSASPNDSKAPNSAAPVPKEEPRVTFDEAHPVTNEEVLAELKVSRTWITKSKWWS</sequence>
<proteinExistence type="predicted"/>
<dbReference type="Proteomes" id="UP000799764">
    <property type="component" value="Unassembled WGS sequence"/>
</dbReference>
<feature type="compositionally biased region" description="Basic and acidic residues" evidence="1">
    <location>
        <begin position="61"/>
        <end position="73"/>
    </location>
</feature>
<evidence type="ECO:0000313" key="3">
    <source>
        <dbReference type="Proteomes" id="UP000799764"/>
    </source>
</evidence>
<comment type="caution">
    <text evidence="2">The sequence shown here is derived from an EMBL/GenBank/DDBJ whole genome shotgun (WGS) entry which is preliminary data.</text>
</comment>
<dbReference type="AlphaFoldDB" id="A0A9P4UAQ1"/>
<evidence type="ECO:0000256" key="1">
    <source>
        <dbReference type="SAM" id="MobiDB-lite"/>
    </source>
</evidence>
<reference evidence="2" key="1">
    <citation type="journal article" date="2020" name="Stud. Mycol.">
        <title>101 Dothideomycetes genomes: a test case for predicting lifestyles and emergence of pathogens.</title>
        <authorList>
            <person name="Haridas S."/>
            <person name="Albert R."/>
            <person name="Binder M."/>
            <person name="Bloem J."/>
            <person name="Labutti K."/>
            <person name="Salamov A."/>
            <person name="Andreopoulos B."/>
            <person name="Baker S."/>
            <person name="Barry K."/>
            <person name="Bills G."/>
            <person name="Bluhm B."/>
            <person name="Cannon C."/>
            <person name="Castanera R."/>
            <person name="Culley D."/>
            <person name="Daum C."/>
            <person name="Ezra D."/>
            <person name="Gonzalez J."/>
            <person name="Henrissat B."/>
            <person name="Kuo A."/>
            <person name="Liang C."/>
            <person name="Lipzen A."/>
            <person name="Lutzoni F."/>
            <person name="Magnuson J."/>
            <person name="Mondo S."/>
            <person name="Nolan M."/>
            <person name="Ohm R."/>
            <person name="Pangilinan J."/>
            <person name="Park H.-J."/>
            <person name="Ramirez L."/>
            <person name="Alfaro M."/>
            <person name="Sun H."/>
            <person name="Tritt A."/>
            <person name="Yoshinaga Y."/>
            <person name="Zwiers L.-H."/>
            <person name="Turgeon B."/>
            <person name="Goodwin S."/>
            <person name="Spatafora J."/>
            <person name="Crous P."/>
            <person name="Grigoriev I."/>
        </authorList>
    </citation>
    <scope>NUCLEOTIDE SEQUENCE</scope>
    <source>
        <strain evidence="2">CBS 690.94</strain>
    </source>
</reference>